<gene>
    <name evidence="2" type="ordered locus">DIP0566</name>
</gene>
<evidence type="ECO:0000313" key="3">
    <source>
        <dbReference type="Proteomes" id="UP000002198"/>
    </source>
</evidence>
<dbReference type="Proteomes" id="UP000002198">
    <property type="component" value="Chromosome"/>
</dbReference>
<dbReference type="HOGENOM" id="CLU_2521907_0_0_11"/>
<dbReference type="AlphaFoldDB" id="Q6NJ47"/>
<evidence type="ECO:0000313" key="2">
    <source>
        <dbReference type="EMBL" id="CAE49078.1"/>
    </source>
</evidence>
<dbReference type="STRING" id="257309.DIP0566"/>
<organism evidence="2 3">
    <name type="scientific">Corynebacterium diphtheriae (strain ATCC 700971 / NCTC 13129 / Biotype gravis)</name>
    <dbReference type="NCBI Taxonomy" id="257309"/>
    <lineage>
        <taxon>Bacteria</taxon>
        <taxon>Bacillati</taxon>
        <taxon>Actinomycetota</taxon>
        <taxon>Actinomycetes</taxon>
        <taxon>Mycobacteriales</taxon>
        <taxon>Corynebacteriaceae</taxon>
        <taxon>Corynebacterium</taxon>
    </lineage>
</organism>
<proteinExistence type="predicted"/>
<keyword evidence="1" id="KW-0175">Coiled coil</keyword>
<feature type="coiled-coil region" evidence="1">
    <location>
        <begin position="25"/>
        <end position="52"/>
    </location>
</feature>
<accession>Q6NJ47</accession>
<dbReference type="EMBL" id="BX248355">
    <property type="protein sequence ID" value="CAE49078.1"/>
    <property type="molecule type" value="Genomic_DNA"/>
</dbReference>
<name>Q6NJ47_CORDI</name>
<keyword evidence="3" id="KW-1185">Reference proteome</keyword>
<evidence type="ECO:0000256" key="1">
    <source>
        <dbReference type="SAM" id="Coils"/>
    </source>
</evidence>
<protein>
    <submittedName>
        <fullName evidence="2">Uncharacterized protein</fullName>
    </submittedName>
</protein>
<reference evidence="2 3" key="1">
    <citation type="journal article" date="2003" name="Nucleic Acids Res.">
        <title>The complete genome sequence and analysis of Corynebacterium diphtheriae NCTC13129.</title>
        <authorList>
            <person name="Cerdeno-Tarraga A.M."/>
            <person name="Efstratiou A."/>
            <person name="Dover L.G."/>
            <person name="Holden M.T.G."/>
            <person name="Pallen M."/>
            <person name="Bentley S.D."/>
            <person name="Besra G.S."/>
            <person name="Churcher C."/>
            <person name="James K.D."/>
            <person name="De Zoysa A."/>
            <person name="Chillingworth T."/>
            <person name="Cronin A."/>
            <person name="Dowd L."/>
            <person name="Feltwell T."/>
            <person name="Hamlin N."/>
            <person name="Holroyd S."/>
            <person name="Jagels K."/>
            <person name="Moule S."/>
            <person name="Quail M.A."/>
            <person name="Rabbinowitsch E."/>
            <person name="Rutherford K."/>
            <person name="Thomson N.R."/>
            <person name="Unwin L."/>
            <person name="Whitehead S."/>
            <person name="Barrell B.G.Parkhill.J."/>
        </authorList>
    </citation>
    <scope>NUCLEOTIDE SEQUENCE [LARGE SCALE GENOMIC DNA]</scope>
    <source>
        <strain evidence="3">ATCC 700971 / NCTC 13129 / Biotype gravis</strain>
    </source>
</reference>
<sequence length="86" mass="9640">MVMAYSSDKAQQQINSYAEFVESFRQTTAKRMAEFEQELADAQKKAHEAAKKKRELPARASVAAEIGASIRPRSTRGKVRGVLRKV</sequence>
<dbReference type="KEGG" id="cdi:DIP0566"/>